<dbReference type="InterPro" id="IPR011227">
    <property type="entry name" value="UCP029730"/>
</dbReference>
<dbReference type="InterPro" id="IPR007709">
    <property type="entry name" value="N-FG_amidohydro"/>
</dbReference>
<dbReference type="PIRSF" id="PIRSF029730">
    <property type="entry name" value="UCP029730"/>
    <property type="match status" value="1"/>
</dbReference>
<dbReference type="Pfam" id="PF05013">
    <property type="entry name" value="FGase"/>
    <property type="match status" value="1"/>
</dbReference>
<evidence type="ECO:0000313" key="1">
    <source>
        <dbReference type="EMBL" id="SMX40028.1"/>
    </source>
</evidence>
<protein>
    <submittedName>
        <fullName evidence="1">N-formylglutamate amidohydrolase</fullName>
    </submittedName>
</protein>
<dbReference type="AlphaFoldDB" id="A0A238KB01"/>
<accession>A0A238KB01</accession>
<reference evidence="2" key="1">
    <citation type="submission" date="2017-05" db="EMBL/GenBank/DDBJ databases">
        <authorList>
            <person name="Rodrigo-Torres L."/>
            <person name="Arahal R. D."/>
            <person name="Lucena T."/>
        </authorList>
    </citation>
    <scope>NUCLEOTIDE SEQUENCE [LARGE SCALE GENOMIC DNA]</scope>
    <source>
        <strain evidence="2">CECT 8715</strain>
    </source>
</reference>
<dbReference type="SUPFAM" id="SSF53187">
    <property type="entry name" value="Zn-dependent exopeptidases"/>
    <property type="match status" value="1"/>
</dbReference>
<dbReference type="RefSeq" id="WP_377180766.1">
    <property type="nucleotide sequence ID" value="NZ_JBHTJJ010000002.1"/>
</dbReference>
<dbReference type="Proteomes" id="UP000202485">
    <property type="component" value="Unassembled WGS sequence"/>
</dbReference>
<dbReference type="Gene3D" id="3.40.630.40">
    <property type="entry name" value="Zn-dependent exopeptidases"/>
    <property type="match status" value="1"/>
</dbReference>
<dbReference type="EMBL" id="FXYG01000002">
    <property type="protein sequence ID" value="SMX40028.1"/>
    <property type="molecule type" value="Genomic_DNA"/>
</dbReference>
<keyword evidence="2" id="KW-1185">Reference proteome</keyword>
<name>A0A238KB01_9RHOB</name>
<dbReference type="GO" id="GO:0016787">
    <property type="term" value="F:hydrolase activity"/>
    <property type="evidence" value="ECO:0007669"/>
    <property type="project" value="UniProtKB-KW"/>
</dbReference>
<evidence type="ECO:0000313" key="2">
    <source>
        <dbReference type="Proteomes" id="UP000202485"/>
    </source>
</evidence>
<gene>
    <name evidence="1" type="ORF">RUA8715_01535</name>
</gene>
<proteinExistence type="predicted"/>
<organism evidence="1 2">
    <name type="scientific">Ruegeria arenilitoris</name>
    <dbReference type="NCBI Taxonomy" id="1173585"/>
    <lineage>
        <taxon>Bacteria</taxon>
        <taxon>Pseudomonadati</taxon>
        <taxon>Pseudomonadota</taxon>
        <taxon>Alphaproteobacteria</taxon>
        <taxon>Rhodobacterales</taxon>
        <taxon>Roseobacteraceae</taxon>
        <taxon>Ruegeria</taxon>
    </lineage>
</organism>
<sequence length="264" mass="28705">MLRMQSKTESSLLSPLEAPAARVLNARGVARAVLVCEHASRFIPAALDGLGLDDVAARSHAAWDIGALEVAVELAGALDAPLVHSRVSRLVYDCNRPPEREDSMPPRSEVFAVPGNQGLTMDQRAQRVRDIYEPFRGLLSQTLDRRPEPPVLITIHSFTPIYNGKTRAVELGILHDSDDRAAQVMLNHAAHCGLRVALNEPYSPEDGVTHTLREHGIARGLPNVMIEIRNDLIDTPTGVNRIVGLLTPILAATVETFSDAGQNT</sequence>
<keyword evidence="1" id="KW-0378">Hydrolase</keyword>